<dbReference type="InterPro" id="IPR001128">
    <property type="entry name" value="Cyt_P450"/>
</dbReference>
<keyword evidence="7" id="KW-1185">Reference proteome</keyword>
<dbReference type="PRINTS" id="PR00463">
    <property type="entry name" value="EP450I"/>
</dbReference>
<reference evidence="6" key="1">
    <citation type="journal article" date="2023" name="Mol. Phylogenet. Evol.">
        <title>Genome-scale phylogeny and comparative genomics of the fungal order Sordariales.</title>
        <authorList>
            <person name="Hensen N."/>
            <person name="Bonometti L."/>
            <person name="Westerberg I."/>
            <person name="Brannstrom I.O."/>
            <person name="Guillou S."/>
            <person name="Cros-Aarteil S."/>
            <person name="Calhoun S."/>
            <person name="Haridas S."/>
            <person name="Kuo A."/>
            <person name="Mondo S."/>
            <person name="Pangilinan J."/>
            <person name="Riley R."/>
            <person name="LaButti K."/>
            <person name="Andreopoulos B."/>
            <person name="Lipzen A."/>
            <person name="Chen C."/>
            <person name="Yan M."/>
            <person name="Daum C."/>
            <person name="Ng V."/>
            <person name="Clum A."/>
            <person name="Steindorff A."/>
            <person name="Ohm R.A."/>
            <person name="Martin F."/>
            <person name="Silar P."/>
            <person name="Natvig D.O."/>
            <person name="Lalanne C."/>
            <person name="Gautier V."/>
            <person name="Ament-Velasquez S.L."/>
            <person name="Kruys A."/>
            <person name="Hutchinson M.I."/>
            <person name="Powell A.J."/>
            <person name="Barry K."/>
            <person name="Miller A.N."/>
            <person name="Grigoriev I.V."/>
            <person name="Debuchy R."/>
            <person name="Gladieux P."/>
            <person name="Hiltunen Thoren M."/>
            <person name="Johannesson H."/>
        </authorList>
    </citation>
    <scope>NUCLEOTIDE SEQUENCE</scope>
    <source>
        <strain evidence="6">SMH4131-1</strain>
    </source>
</reference>
<keyword evidence="3 4" id="KW-0408">Iron</keyword>
<feature type="region of interest" description="Disordered" evidence="5">
    <location>
        <begin position="440"/>
        <end position="470"/>
    </location>
</feature>
<dbReference type="PANTHER" id="PTHR24305">
    <property type="entry name" value="CYTOCHROME P450"/>
    <property type="match status" value="1"/>
</dbReference>
<dbReference type="SUPFAM" id="SSF48264">
    <property type="entry name" value="Cytochrome P450"/>
    <property type="match status" value="1"/>
</dbReference>
<dbReference type="Proteomes" id="UP001286456">
    <property type="component" value="Unassembled WGS sequence"/>
</dbReference>
<comment type="cofactor">
    <cofactor evidence="4">
        <name>heme</name>
        <dbReference type="ChEBI" id="CHEBI:30413"/>
    </cofactor>
</comment>
<evidence type="ECO:0000256" key="5">
    <source>
        <dbReference type="SAM" id="MobiDB-lite"/>
    </source>
</evidence>
<proteinExistence type="predicted"/>
<dbReference type="CDD" id="cd11051">
    <property type="entry name" value="CYP59-like"/>
    <property type="match status" value="1"/>
</dbReference>
<keyword evidence="1 4" id="KW-0349">Heme</keyword>
<evidence type="ECO:0000256" key="1">
    <source>
        <dbReference type="ARBA" id="ARBA00022617"/>
    </source>
</evidence>
<dbReference type="InterPro" id="IPR002401">
    <property type="entry name" value="Cyt_P450_E_grp-I"/>
</dbReference>
<dbReference type="PRINTS" id="PR00385">
    <property type="entry name" value="P450"/>
</dbReference>
<dbReference type="InterPro" id="IPR036396">
    <property type="entry name" value="Cyt_P450_sf"/>
</dbReference>
<feature type="binding site" description="axial binding residue" evidence="4">
    <location>
        <position position="477"/>
    </location>
    <ligand>
        <name>heme</name>
        <dbReference type="ChEBI" id="CHEBI:30413"/>
    </ligand>
    <ligandPart>
        <name>Fe</name>
        <dbReference type="ChEBI" id="CHEBI:18248"/>
    </ligandPart>
</feature>
<dbReference type="GO" id="GO:0020037">
    <property type="term" value="F:heme binding"/>
    <property type="evidence" value="ECO:0007669"/>
    <property type="project" value="InterPro"/>
</dbReference>
<evidence type="ECO:0000256" key="2">
    <source>
        <dbReference type="ARBA" id="ARBA00022723"/>
    </source>
</evidence>
<name>A0AAE0IP55_9PEZI</name>
<reference evidence="6" key="2">
    <citation type="submission" date="2023-06" db="EMBL/GenBank/DDBJ databases">
        <authorList>
            <consortium name="Lawrence Berkeley National Laboratory"/>
            <person name="Haridas S."/>
            <person name="Hensen N."/>
            <person name="Bonometti L."/>
            <person name="Westerberg I."/>
            <person name="Brannstrom I.O."/>
            <person name="Guillou S."/>
            <person name="Cros-Aarteil S."/>
            <person name="Calhoun S."/>
            <person name="Kuo A."/>
            <person name="Mondo S."/>
            <person name="Pangilinan J."/>
            <person name="Riley R."/>
            <person name="Labutti K."/>
            <person name="Andreopoulos B."/>
            <person name="Lipzen A."/>
            <person name="Chen C."/>
            <person name="Yanf M."/>
            <person name="Daum C."/>
            <person name="Ng V."/>
            <person name="Clum A."/>
            <person name="Steindorff A."/>
            <person name="Ohm R."/>
            <person name="Martin F."/>
            <person name="Silar P."/>
            <person name="Natvig D."/>
            <person name="Lalanne C."/>
            <person name="Gautier V."/>
            <person name="Ament-Velasquez S.L."/>
            <person name="Kruys A."/>
            <person name="Hutchinson M.I."/>
            <person name="Powell A.J."/>
            <person name="Barry K."/>
            <person name="Miller A.N."/>
            <person name="Grigoriev I.V."/>
            <person name="Debuchy R."/>
            <person name="Gladieux P."/>
            <person name="Thoren M.H."/>
            <person name="Johannesson H."/>
        </authorList>
    </citation>
    <scope>NUCLEOTIDE SEQUENCE</scope>
    <source>
        <strain evidence="6">SMH4131-1</strain>
    </source>
</reference>
<dbReference type="PANTHER" id="PTHR24305:SF222">
    <property type="entry name" value="CYTOCHROME P450 MONOOXYGENASE STCS"/>
    <property type="match status" value="1"/>
</dbReference>
<protein>
    <submittedName>
        <fullName evidence="6">Cytochrome P450</fullName>
    </submittedName>
</protein>
<dbReference type="GO" id="GO:0005506">
    <property type="term" value="F:iron ion binding"/>
    <property type="evidence" value="ECO:0007669"/>
    <property type="project" value="InterPro"/>
</dbReference>
<keyword evidence="2 4" id="KW-0479">Metal-binding</keyword>
<evidence type="ECO:0000313" key="6">
    <source>
        <dbReference type="EMBL" id="KAK3328644.1"/>
    </source>
</evidence>
<dbReference type="AlphaFoldDB" id="A0AAE0IP55"/>
<evidence type="ECO:0000256" key="4">
    <source>
        <dbReference type="PIRSR" id="PIRSR602401-1"/>
    </source>
</evidence>
<sequence>MLERLFLVALPLLGAFLYLKVRYLRFKQYAHIPQLKPSLVWGHMKAVHEYSLRQKAGSHIDPAFAAMSDDLGNPPLFLVDLRPVGHAMAIVTSHEVAEQFSRASKMFPWSVPKSPTMSSLVHLIGNKSILSREGEDWKQLRKRFNPGFAPQHLMTLLPCILDKTWLFLEHIDSYARTGDEFLLDALTTNLTFDIIGAVVMDTDFDAQYLQKARQGEIIRLFGELASSYSNDDVNLPWWASPRRELQRYRLSARIDKLLATIIRQKHAAQQSPSAPKSRSILSLALQDTTELTDHMVSDTCDQIKTFLFAGHDTTAILLAWAIYELSRTPRALNAVRAELDEVFGTDPDPASIRDQLLAPNGDDKIRRLSYMSAVIKETLRLYPAAATARMSPPGTGFTVRTPHGDNLCVDGLVIYNCERLIQRDRAVFGESADVFVPERWLGDTSTSEEESAESEKGGQHTIPPTAWRPFERGPRNCIGQELANIEARVILATVARRYDFVKVGLGETALDARGMPVVDDETGQYKVESELYNVSALP</sequence>
<dbReference type="GO" id="GO:0016705">
    <property type="term" value="F:oxidoreductase activity, acting on paired donors, with incorporation or reduction of molecular oxygen"/>
    <property type="evidence" value="ECO:0007669"/>
    <property type="project" value="InterPro"/>
</dbReference>
<gene>
    <name evidence="6" type="ORF">B0T19DRAFT_196312</name>
</gene>
<comment type="caution">
    <text evidence="6">The sequence shown here is derived from an EMBL/GenBank/DDBJ whole genome shotgun (WGS) entry which is preliminary data.</text>
</comment>
<dbReference type="GO" id="GO:0004497">
    <property type="term" value="F:monooxygenase activity"/>
    <property type="evidence" value="ECO:0007669"/>
    <property type="project" value="InterPro"/>
</dbReference>
<evidence type="ECO:0000313" key="7">
    <source>
        <dbReference type="Proteomes" id="UP001286456"/>
    </source>
</evidence>
<dbReference type="EMBL" id="JAUEPO010000003">
    <property type="protein sequence ID" value="KAK3328644.1"/>
    <property type="molecule type" value="Genomic_DNA"/>
</dbReference>
<accession>A0AAE0IP55</accession>
<dbReference type="InterPro" id="IPR050121">
    <property type="entry name" value="Cytochrome_P450_monoxygenase"/>
</dbReference>
<evidence type="ECO:0000256" key="3">
    <source>
        <dbReference type="ARBA" id="ARBA00023004"/>
    </source>
</evidence>
<organism evidence="6 7">
    <name type="scientific">Cercophora scortea</name>
    <dbReference type="NCBI Taxonomy" id="314031"/>
    <lineage>
        <taxon>Eukaryota</taxon>
        <taxon>Fungi</taxon>
        <taxon>Dikarya</taxon>
        <taxon>Ascomycota</taxon>
        <taxon>Pezizomycotina</taxon>
        <taxon>Sordariomycetes</taxon>
        <taxon>Sordariomycetidae</taxon>
        <taxon>Sordariales</taxon>
        <taxon>Lasiosphaeriaceae</taxon>
        <taxon>Cercophora</taxon>
    </lineage>
</organism>
<dbReference type="Gene3D" id="1.10.630.10">
    <property type="entry name" value="Cytochrome P450"/>
    <property type="match status" value="1"/>
</dbReference>
<dbReference type="Pfam" id="PF00067">
    <property type="entry name" value="p450"/>
    <property type="match status" value="1"/>
</dbReference>